<dbReference type="PROSITE" id="PS50113">
    <property type="entry name" value="PAC"/>
    <property type="match status" value="1"/>
</dbReference>
<feature type="domain" description="Histidine kinase" evidence="13">
    <location>
        <begin position="741"/>
        <end position="965"/>
    </location>
</feature>
<comment type="function">
    <text evidence="9">May play the central regulatory role in sporulation. It may be an element of the effector pathway responsible for the activation of sporulation genes in response to nutritional stress. Spo0A may act in concert with spo0H (a sigma factor) to control the expression of some genes that are critical to the sporulation process.</text>
</comment>
<evidence type="ECO:0000256" key="9">
    <source>
        <dbReference type="ARBA" id="ARBA00024867"/>
    </source>
</evidence>
<dbReference type="EC" id="2.7.13.3" evidence="3"/>
<sequence length="1118" mass="125995">MQTGKAGKCGVGAETGKEREARMKEAERLAGYIMHKHYCEHDVEAVTALFSTEFSWLGAGEEEYVTGRDACVEQFMKYRGVIPKCNIEDEEYEVICPAEGLYIVSGRMWIATDPSAEMYLKVHQRVTFVFQETEEGLKCNHIHCSNPYQEMMAGEHFPEKIGRQSYDYVQERVSALEEELRQQNRQMEVIMSSIAGGLKISNDDDTYSFAFVSREAAALFGYTVEEFMEATGGNAVGNVYPPDLPKALSDCAEAFREGGLTYSTRYRVRCRDGSLKWVIDSGKKCQDTSGRWMVNSLYLDITRSEEDAERIREQAQLLSSIYDTVPCGIIRFVRKHDGGYRLVSLNKAVLSLMGYGTMEEGLKDWRDGTLGAVLEEDRLLLRAAYDSLKQAGDRRDSEYRVGWKDGSVRWMEGSSMIVGFTADGEAILQRTVVDITQRKALKERLDREQEMYRVSMEASSAIMFEYLMDSDTFISYEPRAGQGILRNELKNYSKILLDRQIVHPDDVPTVLDNICRGRSEVFEVRCSTPDGVRGQYTWFRADSRLMEENGRPYRVVGALHNIHKMKAKLSENSERLYMSQSAFQAIGGVYVSIYYVDLETDSYYAVRLPEAGRGAPPPRNGGYTGGLQGYILDSVRPEDKHRVAELCSREQIERVLSEQNVHIETEFRHYRSAEWLRLEIHQVAVKDGKPRTIILAIRDINKEKQRELEYYEEEKRAKQALEEAYESVNQANQAKSEFLSRMSHDIRTPMNAILGMTVIAENSLQNTEKVKDCLSKISLSGAHLLELINEVLDMSKIESGKMSLSEEVIYLDRLVGEVAQIIRPEAENRKQKYEAQIRGLEHGTVCGDAVRIKQILINLLSNAIKYTPVGGRIGLSLDEKLSSESGVGCFEFTVEDNGIGMAPEFIDRLFMPFERAEDPRVSRIQGTGLGLAITRNLVSMMNGTIQVDSRMDVGTKFVVTIYLKLAGDGETLRPEPPVDAFPVKRQFKPGLRVLLAEDNELNREIVEELLALSGITVESACNGQEAVDLFCASPPGTYGLILMDIQMPVLGGYGAARAIRRLGRTGERPDAAEIPIIALTANAFADDAYQARIAGMNEHVAKPLEINRLLEIMSRWVK</sequence>
<evidence type="ECO:0000256" key="3">
    <source>
        <dbReference type="ARBA" id="ARBA00012438"/>
    </source>
</evidence>
<dbReference type="AlphaFoldDB" id="A0A173WN85"/>
<dbReference type="NCBIfam" id="TIGR00229">
    <property type="entry name" value="sensory_box"/>
    <property type="match status" value="2"/>
</dbReference>
<evidence type="ECO:0000256" key="6">
    <source>
        <dbReference type="ARBA" id="ARBA00022679"/>
    </source>
</evidence>
<dbReference type="PROSITE" id="PS50110">
    <property type="entry name" value="RESPONSE_REGULATORY"/>
    <property type="match status" value="1"/>
</dbReference>
<evidence type="ECO:0000256" key="1">
    <source>
        <dbReference type="ARBA" id="ARBA00000085"/>
    </source>
</evidence>
<dbReference type="Pfam" id="PF13474">
    <property type="entry name" value="SnoaL_3"/>
    <property type="match status" value="1"/>
</dbReference>
<dbReference type="InterPro" id="IPR003661">
    <property type="entry name" value="HisK_dim/P_dom"/>
</dbReference>
<keyword evidence="7 16" id="KW-0418">Kinase</keyword>
<organism evidence="16 17">
    <name type="scientific">Hungatella hathewayi</name>
    <dbReference type="NCBI Taxonomy" id="154046"/>
    <lineage>
        <taxon>Bacteria</taxon>
        <taxon>Bacillati</taxon>
        <taxon>Bacillota</taxon>
        <taxon>Clostridia</taxon>
        <taxon>Lachnospirales</taxon>
        <taxon>Lachnospiraceae</taxon>
        <taxon>Hungatella</taxon>
    </lineage>
</organism>
<dbReference type="CDD" id="cd17546">
    <property type="entry name" value="REC_hyHK_CKI1_RcsC-like"/>
    <property type="match status" value="1"/>
</dbReference>
<dbReference type="Pfam" id="PF00072">
    <property type="entry name" value="Response_reg"/>
    <property type="match status" value="1"/>
</dbReference>
<keyword evidence="5 11" id="KW-0597">Phosphoprotein</keyword>
<dbReference type="Gene3D" id="3.10.450.50">
    <property type="match status" value="1"/>
</dbReference>
<dbReference type="SMART" id="SM00086">
    <property type="entry name" value="PAC"/>
    <property type="match status" value="3"/>
</dbReference>
<dbReference type="InterPro" id="IPR013655">
    <property type="entry name" value="PAS_fold_3"/>
</dbReference>
<evidence type="ECO:0000256" key="12">
    <source>
        <dbReference type="SAM" id="Coils"/>
    </source>
</evidence>
<dbReference type="InterPro" id="IPR035965">
    <property type="entry name" value="PAS-like_dom_sf"/>
</dbReference>
<dbReference type="InterPro" id="IPR036097">
    <property type="entry name" value="HisK_dim/P_sf"/>
</dbReference>
<dbReference type="SUPFAM" id="SSF54427">
    <property type="entry name" value="NTF2-like"/>
    <property type="match status" value="1"/>
</dbReference>
<dbReference type="InterPro" id="IPR005467">
    <property type="entry name" value="His_kinase_dom"/>
</dbReference>
<feature type="domain" description="PAC" evidence="15">
    <location>
        <begin position="395"/>
        <end position="447"/>
    </location>
</feature>
<dbReference type="GO" id="GO:0000155">
    <property type="term" value="F:phosphorelay sensor kinase activity"/>
    <property type="evidence" value="ECO:0007669"/>
    <property type="project" value="InterPro"/>
</dbReference>
<dbReference type="EMBL" id="CYZE01000001">
    <property type="protein sequence ID" value="CUN41029.1"/>
    <property type="molecule type" value="Genomic_DNA"/>
</dbReference>
<dbReference type="Pfam" id="PF00512">
    <property type="entry name" value="HisKA"/>
    <property type="match status" value="1"/>
</dbReference>
<comment type="similarity">
    <text evidence="2">In the N-terminal section; belongs to the phytochrome family.</text>
</comment>
<evidence type="ECO:0000259" key="15">
    <source>
        <dbReference type="PROSITE" id="PS50113"/>
    </source>
</evidence>
<dbReference type="InterPro" id="IPR001610">
    <property type="entry name" value="PAC"/>
</dbReference>
<dbReference type="InterPro" id="IPR037401">
    <property type="entry name" value="SnoaL-like"/>
</dbReference>
<dbReference type="SUPFAM" id="SSF47384">
    <property type="entry name" value="Homodimeric domain of signal transducing histidine kinase"/>
    <property type="match status" value="1"/>
</dbReference>
<dbReference type="Pfam" id="PF08447">
    <property type="entry name" value="PAS_3"/>
    <property type="match status" value="2"/>
</dbReference>
<protein>
    <recommendedName>
        <fullName evidence="10">Circadian input-output histidine kinase CikA</fullName>
        <ecNumber evidence="3">2.7.13.3</ecNumber>
    </recommendedName>
    <alternativeName>
        <fullName evidence="4">Stage 0 sporulation protein A homolog</fullName>
    </alternativeName>
</protein>
<comment type="catalytic activity">
    <reaction evidence="1">
        <text>ATP + protein L-histidine = ADP + protein N-phospho-L-histidine.</text>
        <dbReference type="EC" id="2.7.13.3"/>
    </reaction>
</comment>
<dbReference type="Gene3D" id="1.10.287.130">
    <property type="match status" value="1"/>
</dbReference>
<evidence type="ECO:0000256" key="4">
    <source>
        <dbReference type="ARBA" id="ARBA00018672"/>
    </source>
</evidence>
<dbReference type="Gene3D" id="3.30.450.20">
    <property type="entry name" value="PAS domain"/>
    <property type="match status" value="3"/>
</dbReference>
<proteinExistence type="inferred from homology"/>
<feature type="modified residue" description="4-aspartylphosphate" evidence="11">
    <location>
        <position position="1044"/>
    </location>
</feature>
<dbReference type="InterPro" id="IPR032710">
    <property type="entry name" value="NTF2-like_dom_sf"/>
</dbReference>
<dbReference type="Gene3D" id="3.30.565.10">
    <property type="entry name" value="Histidine kinase-like ATPase, C-terminal domain"/>
    <property type="match status" value="1"/>
</dbReference>
<evidence type="ECO:0000256" key="11">
    <source>
        <dbReference type="PROSITE-ProRule" id="PRU00169"/>
    </source>
</evidence>
<evidence type="ECO:0000259" key="13">
    <source>
        <dbReference type="PROSITE" id="PS50109"/>
    </source>
</evidence>
<dbReference type="InterPro" id="IPR001789">
    <property type="entry name" value="Sig_transdc_resp-reg_receiver"/>
</dbReference>
<evidence type="ECO:0000313" key="17">
    <source>
        <dbReference type="Proteomes" id="UP000095651"/>
    </source>
</evidence>
<feature type="coiled-coil region" evidence="12">
    <location>
        <begin position="166"/>
        <end position="193"/>
    </location>
</feature>
<dbReference type="CDD" id="cd00082">
    <property type="entry name" value="HisKA"/>
    <property type="match status" value="1"/>
</dbReference>
<dbReference type="InterPro" id="IPR011006">
    <property type="entry name" value="CheY-like_superfamily"/>
</dbReference>
<dbReference type="InterPro" id="IPR004358">
    <property type="entry name" value="Sig_transdc_His_kin-like_C"/>
</dbReference>
<accession>A0A173WN85</accession>
<dbReference type="SUPFAM" id="SSF55785">
    <property type="entry name" value="PYP-like sensor domain (PAS domain)"/>
    <property type="match status" value="3"/>
</dbReference>
<dbReference type="SMART" id="SM00448">
    <property type="entry name" value="REC"/>
    <property type="match status" value="1"/>
</dbReference>
<dbReference type="PRINTS" id="PR00344">
    <property type="entry name" value="BCTRLSENSOR"/>
</dbReference>
<keyword evidence="8" id="KW-0902">Two-component regulatory system</keyword>
<reference evidence="16 17" key="1">
    <citation type="submission" date="2015-09" db="EMBL/GenBank/DDBJ databases">
        <authorList>
            <consortium name="Pathogen Informatics"/>
        </authorList>
    </citation>
    <scope>NUCLEOTIDE SEQUENCE [LARGE SCALE GENOMIC DNA]</scope>
    <source>
        <strain evidence="16 17">2789STDY5608850</strain>
    </source>
</reference>
<evidence type="ECO:0000256" key="10">
    <source>
        <dbReference type="ARBA" id="ARBA00074306"/>
    </source>
</evidence>
<evidence type="ECO:0000259" key="14">
    <source>
        <dbReference type="PROSITE" id="PS50110"/>
    </source>
</evidence>
<evidence type="ECO:0000256" key="2">
    <source>
        <dbReference type="ARBA" id="ARBA00006402"/>
    </source>
</evidence>
<dbReference type="SUPFAM" id="SSF52172">
    <property type="entry name" value="CheY-like"/>
    <property type="match status" value="1"/>
</dbReference>
<dbReference type="InterPro" id="IPR003594">
    <property type="entry name" value="HATPase_dom"/>
</dbReference>
<dbReference type="CDD" id="cd16922">
    <property type="entry name" value="HATPase_EvgS-ArcB-TorS-like"/>
    <property type="match status" value="1"/>
</dbReference>
<dbReference type="Pfam" id="PF02518">
    <property type="entry name" value="HATPase_c"/>
    <property type="match status" value="1"/>
</dbReference>
<dbReference type="Proteomes" id="UP000095651">
    <property type="component" value="Unassembled WGS sequence"/>
</dbReference>
<evidence type="ECO:0000256" key="5">
    <source>
        <dbReference type="ARBA" id="ARBA00022553"/>
    </source>
</evidence>
<evidence type="ECO:0000256" key="8">
    <source>
        <dbReference type="ARBA" id="ARBA00023012"/>
    </source>
</evidence>
<dbReference type="SMART" id="SM00387">
    <property type="entry name" value="HATPase_c"/>
    <property type="match status" value="1"/>
</dbReference>
<keyword evidence="12" id="KW-0175">Coiled coil</keyword>
<evidence type="ECO:0000256" key="7">
    <source>
        <dbReference type="ARBA" id="ARBA00022777"/>
    </source>
</evidence>
<evidence type="ECO:0000313" key="16">
    <source>
        <dbReference type="EMBL" id="CUN41029.1"/>
    </source>
</evidence>
<name>A0A173WN85_9FIRM</name>
<dbReference type="Gene3D" id="3.40.50.2300">
    <property type="match status" value="1"/>
</dbReference>
<dbReference type="RefSeq" id="WP_055652574.1">
    <property type="nucleotide sequence ID" value="NZ_CABIXC010000001.1"/>
</dbReference>
<gene>
    <name evidence="16" type="primary">luxQ_2</name>
    <name evidence="16" type="ORF">ERS852407_00096</name>
</gene>
<dbReference type="FunFam" id="3.30.565.10:FF:000010">
    <property type="entry name" value="Sensor histidine kinase RcsC"/>
    <property type="match status" value="1"/>
</dbReference>
<feature type="domain" description="Response regulatory" evidence="14">
    <location>
        <begin position="992"/>
        <end position="1117"/>
    </location>
</feature>
<dbReference type="SUPFAM" id="SSF55874">
    <property type="entry name" value="ATPase domain of HSP90 chaperone/DNA topoisomerase II/histidine kinase"/>
    <property type="match status" value="1"/>
</dbReference>
<dbReference type="PROSITE" id="PS50109">
    <property type="entry name" value="HIS_KIN"/>
    <property type="match status" value="1"/>
</dbReference>
<keyword evidence="6 16" id="KW-0808">Transferase</keyword>
<feature type="coiled-coil region" evidence="12">
    <location>
        <begin position="694"/>
        <end position="734"/>
    </location>
</feature>
<dbReference type="InterPro" id="IPR000700">
    <property type="entry name" value="PAS-assoc_C"/>
</dbReference>
<dbReference type="InterPro" id="IPR036890">
    <property type="entry name" value="HATPase_C_sf"/>
</dbReference>
<dbReference type="InterPro" id="IPR000014">
    <property type="entry name" value="PAS"/>
</dbReference>
<dbReference type="CDD" id="cd00130">
    <property type="entry name" value="PAS"/>
    <property type="match status" value="2"/>
</dbReference>
<dbReference type="SMART" id="SM00388">
    <property type="entry name" value="HisKA"/>
    <property type="match status" value="1"/>
</dbReference>
<dbReference type="PANTHER" id="PTHR43047">
    <property type="entry name" value="TWO-COMPONENT HISTIDINE PROTEIN KINASE"/>
    <property type="match status" value="1"/>
</dbReference>